<dbReference type="EMBL" id="BSBI01000001">
    <property type="protein sequence ID" value="GLF92931.1"/>
    <property type="molecule type" value="Genomic_DNA"/>
</dbReference>
<feature type="region of interest" description="Disordered" evidence="1">
    <location>
        <begin position="716"/>
        <end position="740"/>
    </location>
</feature>
<proteinExistence type="predicted"/>
<dbReference type="RefSeq" id="WP_323445049.1">
    <property type="nucleotide sequence ID" value="NZ_BSBI01000001.1"/>
</dbReference>
<feature type="compositionally biased region" description="Gly residues" evidence="1">
    <location>
        <begin position="1"/>
        <end position="15"/>
    </location>
</feature>
<evidence type="ECO:0000256" key="1">
    <source>
        <dbReference type="SAM" id="MobiDB-lite"/>
    </source>
</evidence>
<evidence type="ECO:0000313" key="2">
    <source>
        <dbReference type="EMBL" id="GLF92931.1"/>
    </source>
</evidence>
<sequence length="740" mass="79087">MNGRPGVNGSGGPPDRGGESEEDIDALFAEVRRTAAADGRRHPFINYAPGGTINTGAVQGDQRVENRSGAPGPAGRRVKAREGPIPAAEILEAAFGFAEPAWFPEARAQLDTGILFLTGERGSGRRTAALNLLRRGGGESLALRAVDSDVDLASWAPGDGDTGVRGYLVDGLLPAHALGPGMIGNLRRLLTEADARMVVVLAEDPRLVHALERDLHITPVRCEPPPTRALFDARFAAEVPDPARRARIVAGLAPGLLTELLAADLVPAQVAELVSALVGATGEADTGEGGTGEADITGLRDRLSFLAEREAPELLRSLEGDPEALAFLLATCVFEGHDHRIVREEADRLLVLAAGRLDHTLPAPGGGPGDGQGRALPNPGFALRRSLDDLLRTVGARRAPREIRTGSRFTYTVEPVRFTRHGQAEAVLRHAWRQYGQLSGLLTEWLGAHRDEHDLTEPVGRVIGMAAGWGGGRRALQHIHTLARSDTARGRFIAAYALGMAAADPVLATEVKYRLDDWSGQRGWQVRSTVAYACATDFGAARPGLALRLLRGMFRGLTDHHERTVGRDIRNALLALFASGSQPVVFGVLADWAEHGDPAGELALATFPHLLLADSLWFQEQLLRNGDHTEAIVRLVRRGLADESLFPATRSSLLLWCRLARWNSEQSAAVDTLLTELARDMGVGELRLFVEIDRADQSDLPGRAVAHDALVAWRSGHTAAAGPAPAPPSGGTAHPHGRTP</sequence>
<dbReference type="Proteomes" id="UP001291653">
    <property type="component" value="Unassembled WGS sequence"/>
</dbReference>
<evidence type="ECO:0000313" key="3">
    <source>
        <dbReference type="Proteomes" id="UP001291653"/>
    </source>
</evidence>
<organism evidence="2 3">
    <name type="scientific">Streptomyces yaizuensis</name>
    <dbReference type="NCBI Taxonomy" id="2989713"/>
    <lineage>
        <taxon>Bacteria</taxon>
        <taxon>Bacillati</taxon>
        <taxon>Actinomycetota</taxon>
        <taxon>Actinomycetes</taxon>
        <taxon>Kitasatosporales</taxon>
        <taxon>Streptomycetaceae</taxon>
        <taxon>Streptomyces</taxon>
    </lineage>
</organism>
<name>A0ABQ5NSB1_9ACTN</name>
<comment type="caution">
    <text evidence="2">The sequence shown here is derived from an EMBL/GenBank/DDBJ whole genome shotgun (WGS) entry which is preliminary data.</text>
</comment>
<keyword evidence="3" id="KW-1185">Reference proteome</keyword>
<reference evidence="2 3" key="1">
    <citation type="submission" date="2022-10" db="EMBL/GenBank/DDBJ databases">
        <title>Draft genome sequence of Streptomyces sp. YSPA8.</title>
        <authorList>
            <person name="Moriuchi R."/>
            <person name="Dohra H."/>
            <person name="Yamamura H."/>
            <person name="Kodani S."/>
        </authorList>
    </citation>
    <scope>NUCLEOTIDE SEQUENCE [LARGE SCALE GENOMIC DNA]</scope>
    <source>
        <strain evidence="2 3">YSPA8</strain>
    </source>
</reference>
<feature type="region of interest" description="Disordered" evidence="1">
    <location>
        <begin position="52"/>
        <end position="80"/>
    </location>
</feature>
<feature type="compositionally biased region" description="Low complexity" evidence="1">
    <location>
        <begin position="716"/>
        <end position="734"/>
    </location>
</feature>
<accession>A0ABQ5NSB1</accession>
<protein>
    <recommendedName>
        <fullName evidence="4">ATP-binding protein</fullName>
    </recommendedName>
</protein>
<gene>
    <name evidence="2" type="ORF">SYYSPA8_01560</name>
</gene>
<evidence type="ECO:0008006" key="4">
    <source>
        <dbReference type="Google" id="ProtNLM"/>
    </source>
</evidence>
<feature type="region of interest" description="Disordered" evidence="1">
    <location>
        <begin position="1"/>
        <end position="24"/>
    </location>
</feature>